<gene>
    <name evidence="1" type="ORF">XELAEV_18016964mg</name>
</gene>
<evidence type="ECO:0000313" key="2">
    <source>
        <dbReference type="Proteomes" id="UP000694892"/>
    </source>
</evidence>
<accession>A0A974DBJ2</accession>
<name>A0A974DBJ2_XENLA</name>
<dbReference type="Proteomes" id="UP000694892">
    <property type="component" value="Chromosome 3L"/>
</dbReference>
<sequence>MQNKADCFAPHSNQLSMNPTPAKGFKKCCLLRGLKEPFNSHVNIAHSTVQLKCKATLYGNTGRWRNLDF</sequence>
<protein>
    <submittedName>
        <fullName evidence="1">Uncharacterized protein</fullName>
    </submittedName>
</protein>
<dbReference type="EMBL" id="CM004470">
    <property type="protein sequence ID" value="OCT88330.1"/>
    <property type="molecule type" value="Genomic_DNA"/>
</dbReference>
<evidence type="ECO:0000313" key="1">
    <source>
        <dbReference type="EMBL" id="OCT88330.1"/>
    </source>
</evidence>
<organism evidence="1 2">
    <name type="scientific">Xenopus laevis</name>
    <name type="common">African clawed frog</name>
    <dbReference type="NCBI Taxonomy" id="8355"/>
    <lineage>
        <taxon>Eukaryota</taxon>
        <taxon>Metazoa</taxon>
        <taxon>Chordata</taxon>
        <taxon>Craniata</taxon>
        <taxon>Vertebrata</taxon>
        <taxon>Euteleostomi</taxon>
        <taxon>Amphibia</taxon>
        <taxon>Batrachia</taxon>
        <taxon>Anura</taxon>
        <taxon>Pipoidea</taxon>
        <taxon>Pipidae</taxon>
        <taxon>Xenopodinae</taxon>
        <taxon>Xenopus</taxon>
        <taxon>Xenopus</taxon>
    </lineage>
</organism>
<dbReference type="AlphaFoldDB" id="A0A974DBJ2"/>
<reference evidence="2" key="1">
    <citation type="journal article" date="2016" name="Nature">
        <title>Genome evolution in the allotetraploid frog Xenopus laevis.</title>
        <authorList>
            <person name="Session A.M."/>
            <person name="Uno Y."/>
            <person name="Kwon T."/>
            <person name="Chapman J.A."/>
            <person name="Toyoda A."/>
            <person name="Takahashi S."/>
            <person name="Fukui A."/>
            <person name="Hikosaka A."/>
            <person name="Suzuki A."/>
            <person name="Kondo M."/>
            <person name="van Heeringen S.J."/>
            <person name="Quigley I."/>
            <person name="Heinz S."/>
            <person name="Ogino H."/>
            <person name="Ochi H."/>
            <person name="Hellsten U."/>
            <person name="Lyons J.B."/>
            <person name="Simakov O."/>
            <person name="Putnam N."/>
            <person name="Stites J."/>
            <person name="Kuroki Y."/>
            <person name="Tanaka T."/>
            <person name="Michiue T."/>
            <person name="Watanabe M."/>
            <person name="Bogdanovic O."/>
            <person name="Lister R."/>
            <person name="Georgiou G."/>
            <person name="Paranjpe S.S."/>
            <person name="van Kruijsbergen I."/>
            <person name="Shu S."/>
            <person name="Carlson J."/>
            <person name="Kinoshita T."/>
            <person name="Ohta Y."/>
            <person name="Mawaribuchi S."/>
            <person name="Jenkins J."/>
            <person name="Grimwood J."/>
            <person name="Schmutz J."/>
            <person name="Mitros T."/>
            <person name="Mozaffari S.V."/>
            <person name="Suzuki Y."/>
            <person name="Haramoto Y."/>
            <person name="Yamamoto T.S."/>
            <person name="Takagi C."/>
            <person name="Heald R."/>
            <person name="Miller K."/>
            <person name="Haudenschild C."/>
            <person name="Kitzman J."/>
            <person name="Nakayama T."/>
            <person name="Izutsu Y."/>
            <person name="Robert J."/>
            <person name="Fortriede J."/>
            <person name="Burns K."/>
            <person name="Lotay V."/>
            <person name="Karimi K."/>
            <person name="Yasuoka Y."/>
            <person name="Dichmann D.S."/>
            <person name="Flajnik M.F."/>
            <person name="Houston D.W."/>
            <person name="Shendure J."/>
            <person name="DuPasquier L."/>
            <person name="Vize P.D."/>
            <person name="Zorn A.M."/>
            <person name="Ito M."/>
            <person name="Marcotte E.M."/>
            <person name="Wallingford J.B."/>
            <person name="Ito Y."/>
            <person name="Asashima M."/>
            <person name="Ueno N."/>
            <person name="Matsuda Y."/>
            <person name="Veenstra G.J."/>
            <person name="Fujiyama A."/>
            <person name="Harland R.M."/>
            <person name="Taira M."/>
            <person name="Rokhsar D.S."/>
        </authorList>
    </citation>
    <scope>NUCLEOTIDE SEQUENCE [LARGE SCALE GENOMIC DNA]</scope>
    <source>
        <strain evidence="2">J</strain>
    </source>
</reference>
<proteinExistence type="predicted"/>